<name>A0A8A3S347_9EURY</name>
<dbReference type="KEGG" id="maqe:RJ40_00980"/>
<dbReference type="RefSeq" id="WP_265581484.1">
    <property type="nucleotide sequence ID" value="NZ_CP036172.1"/>
</dbReference>
<accession>A0A8A3S347</accession>
<gene>
    <name evidence="1" type="ORF">RJ40_00980</name>
</gene>
<proteinExistence type="predicted"/>
<dbReference type="Proteomes" id="UP001042704">
    <property type="component" value="Chromosome"/>
</dbReference>
<protein>
    <submittedName>
        <fullName evidence="1">Uncharacterized protein</fullName>
    </submittedName>
</protein>
<reference evidence="1" key="1">
    <citation type="journal article" date="2001" name="Int. J. Syst. Evol. Microbiol.">
        <title>Methanofollis aquaemaris sp. nov., a methanogen isolated from an aquaculture fish pond.</title>
        <authorList>
            <person name="Lai M.C."/>
            <person name="Chen S.C."/>
        </authorList>
    </citation>
    <scope>NUCLEOTIDE SEQUENCE</scope>
    <source>
        <strain evidence="1">N2F9704</strain>
    </source>
</reference>
<dbReference type="AlphaFoldDB" id="A0A8A3S347"/>
<organism evidence="1 2">
    <name type="scientific">Methanofollis aquaemaris</name>
    <dbReference type="NCBI Taxonomy" id="126734"/>
    <lineage>
        <taxon>Archaea</taxon>
        <taxon>Methanobacteriati</taxon>
        <taxon>Methanobacteriota</taxon>
        <taxon>Stenosarchaea group</taxon>
        <taxon>Methanomicrobia</taxon>
        <taxon>Methanomicrobiales</taxon>
        <taxon>Methanomicrobiaceae</taxon>
        <taxon>Methanofollis</taxon>
    </lineage>
</organism>
<reference evidence="1" key="2">
    <citation type="submission" date="2019-02" db="EMBL/GenBank/DDBJ databases">
        <authorList>
            <person name="Chen S.-C."/>
            <person name="Chien H.-H."/>
            <person name="Lai M.-C."/>
        </authorList>
    </citation>
    <scope>NUCLEOTIDE SEQUENCE</scope>
    <source>
        <strain evidence="1">N2F9704</strain>
    </source>
</reference>
<dbReference type="GeneID" id="76422883"/>
<keyword evidence="2" id="KW-1185">Reference proteome</keyword>
<evidence type="ECO:0000313" key="2">
    <source>
        <dbReference type="Proteomes" id="UP001042704"/>
    </source>
</evidence>
<dbReference type="EMBL" id="CP036172">
    <property type="protein sequence ID" value="QSZ66171.1"/>
    <property type="molecule type" value="Genomic_DNA"/>
</dbReference>
<sequence length="257" mass="28982">MNGYDPEEVIRALSEELVARAQVGGKDPEVPFEETTAFKQFAASTLAQNAGAVVQVDYDLLIDEIVAEIPHDLVPIGNVEAICPYCGVRLKNKPLKKKKCPKCRNEIQVTRRPADGLRVLVTDEQVEDLEIQAFVQAGEYEKQIWLLKERMKKIRESGERFWRCDAGIDGRFVPYEALCIHGKVVAVGSQEERETLTILSSPGCIGMPVRVQGNPKFDPTDEFYASQRYERVLEILQTLPKSRKDSEYAQKLRSILG</sequence>
<evidence type="ECO:0000313" key="1">
    <source>
        <dbReference type="EMBL" id="QSZ66171.1"/>
    </source>
</evidence>